<dbReference type="Ensembl" id="ENSCPRT00005010124.1">
    <property type="protein sequence ID" value="ENSCPRP00005008585.1"/>
    <property type="gene ID" value="ENSCPRG00005006150.1"/>
</dbReference>
<dbReference type="InterPro" id="IPR043502">
    <property type="entry name" value="DNA/RNA_pol_sf"/>
</dbReference>
<dbReference type="GeneTree" id="ENSGT01150000286902"/>
<evidence type="ECO:0000313" key="2">
    <source>
        <dbReference type="Ensembl" id="ENSCPRP00005008585.1"/>
    </source>
</evidence>
<reference evidence="2" key="2">
    <citation type="submission" date="2025-09" db="UniProtKB">
        <authorList>
            <consortium name="Ensembl"/>
        </authorList>
    </citation>
    <scope>IDENTIFICATION</scope>
</reference>
<name>A0A7M4EEJ9_CROPO</name>
<evidence type="ECO:0000313" key="3">
    <source>
        <dbReference type="Proteomes" id="UP000594220"/>
    </source>
</evidence>
<dbReference type="Proteomes" id="UP000594220">
    <property type="component" value="Unplaced"/>
</dbReference>
<accession>A0A7M4EEJ9</accession>
<dbReference type="PANTHER" id="PTHR33332">
    <property type="entry name" value="REVERSE TRANSCRIPTASE DOMAIN-CONTAINING PROTEIN"/>
    <property type="match status" value="1"/>
</dbReference>
<dbReference type="PRINTS" id="PR01345">
    <property type="entry name" value="CERVTRCPTASE"/>
</dbReference>
<feature type="domain" description="Reverse transcriptase" evidence="1">
    <location>
        <begin position="1"/>
        <end position="215"/>
    </location>
</feature>
<reference evidence="2" key="1">
    <citation type="submission" date="2025-08" db="UniProtKB">
        <authorList>
            <consortium name="Ensembl"/>
        </authorList>
    </citation>
    <scope>IDENTIFICATION</scope>
</reference>
<dbReference type="CDD" id="cd01650">
    <property type="entry name" value="RT_nLTR_like"/>
    <property type="match status" value="1"/>
</dbReference>
<proteinExistence type="predicted"/>
<dbReference type="InterPro" id="IPR000477">
    <property type="entry name" value="RT_dom"/>
</dbReference>
<protein>
    <recommendedName>
        <fullName evidence="1">Reverse transcriptase domain-containing protein</fullName>
    </recommendedName>
</protein>
<dbReference type="SUPFAM" id="SSF56672">
    <property type="entry name" value="DNA/RNA polymerases"/>
    <property type="match status" value="1"/>
</dbReference>
<evidence type="ECO:0000259" key="1">
    <source>
        <dbReference type="PROSITE" id="PS50878"/>
    </source>
</evidence>
<sequence>KRLSKRPFLTDWPRDSQHGFVAGRSCLINLISFYDQVTYHLDKGADIDVVYLDFKKAFNLVSHDHLLAKLANGSFGFTTIRWLGNWLCGKSQRVGVHGSQLLWCPVTSGVPQGSVLGPILFNIPINDVNIRVRSGLAKFANDTKLWGIAFTLDDRKVIQADLDRLRKWVDKNPMVFNTEKCKVLHLGKKNPHHAYRLGSATLANTTDERALGVMIDYKMNVSLQCDAAASKASKMLPCIHRCFSSKSQDVILPLYSALVRPQLEYCVHFWAPKFKKDTEKLERVQKRATHMIRGQENTPYDERLRAMGFFSMEKRKLPISLSRVLSRIWGNVSSPERPKG</sequence>
<organism evidence="2 3">
    <name type="scientific">Crocodylus porosus</name>
    <name type="common">Saltwater crocodile</name>
    <name type="synonym">Estuarine crocodile</name>
    <dbReference type="NCBI Taxonomy" id="8502"/>
    <lineage>
        <taxon>Eukaryota</taxon>
        <taxon>Metazoa</taxon>
        <taxon>Chordata</taxon>
        <taxon>Craniata</taxon>
        <taxon>Vertebrata</taxon>
        <taxon>Euteleostomi</taxon>
        <taxon>Archelosauria</taxon>
        <taxon>Archosauria</taxon>
        <taxon>Crocodylia</taxon>
        <taxon>Longirostres</taxon>
        <taxon>Crocodylidae</taxon>
        <taxon>Crocodylus</taxon>
    </lineage>
</organism>
<keyword evidence="3" id="KW-1185">Reference proteome</keyword>
<dbReference type="Pfam" id="PF00078">
    <property type="entry name" value="RVT_1"/>
    <property type="match status" value="1"/>
</dbReference>
<dbReference type="OMA" id="AWEINNA"/>
<dbReference type="AlphaFoldDB" id="A0A7M4EEJ9"/>
<dbReference type="PROSITE" id="PS50878">
    <property type="entry name" value="RT_POL"/>
    <property type="match status" value="1"/>
</dbReference>